<keyword evidence="3 5" id="KW-0533">Nickel</keyword>
<evidence type="ECO:0000256" key="1">
    <source>
        <dbReference type="ARBA" id="ARBA00004496"/>
    </source>
</evidence>
<organism evidence="7 8">
    <name type="scientific">Acaryochloris marina (strain MBIC 11017)</name>
    <dbReference type="NCBI Taxonomy" id="329726"/>
    <lineage>
        <taxon>Bacteria</taxon>
        <taxon>Bacillati</taxon>
        <taxon>Cyanobacteriota</taxon>
        <taxon>Cyanophyceae</taxon>
        <taxon>Acaryochloridales</taxon>
        <taxon>Acaryochloridaceae</taxon>
        <taxon>Acaryochloris</taxon>
    </lineage>
</organism>
<dbReference type="InterPro" id="IPR007864">
    <property type="entry name" value="UreE_C_dom"/>
</dbReference>
<keyword evidence="2 5" id="KW-0963">Cytoplasm</keyword>
<gene>
    <name evidence="5" type="primary">ureE</name>
    <name evidence="7" type="ordered locus">AM1_0875</name>
</gene>
<comment type="similarity">
    <text evidence="5">Belongs to the UreE family.</text>
</comment>
<dbReference type="Gene3D" id="3.30.70.790">
    <property type="entry name" value="UreE, C-terminal domain"/>
    <property type="match status" value="1"/>
</dbReference>
<dbReference type="GO" id="GO:0016151">
    <property type="term" value="F:nickel cation binding"/>
    <property type="evidence" value="ECO:0007669"/>
    <property type="project" value="UniProtKB-UniRule"/>
</dbReference>
<sequence>MSLVFIRKLSKAEKREADLTLALTAEERTRSRHKFQTPEGQTVFLQLDRGTVLYDNDLLQSDSDTVLRIVAKPEPVLMVQAPTPLDLLRGAYHLGNRHVPLEITSTCLRLAPDSVLQNMLEQLGMDVTEEMHPFQPEAGAYGQQGHHHSHSH</sequence>
<evidence type="ECO:0000256" key="3">
    <source>
        <dbReference type="ARBA" id="ARBA00022596"/>
    </source>
</evidence>
<evidence type="ECO:0000313" key="8">
    <source>
        <dbReference type="Proteomes" id="UP000000268"/>
    </source>
</evidence>
<dbReference type="NCBIfam" id="NF009751">
    <property type="entry name" value="PRK13261.1-1"/>
    <property type="match status" value="1"/>
</dbReference>
<dbReference type="OrthoDB" id="5421304at2"/>
<dbReference type="PIRSF" id="PIRSF036402">
    <property type="entry name" value="Ureas_acces_UreE"/>
    <property type="match status" value="1"/>
</dbReference>
<dbReference type="SUPFAM" id="SSF69287">
    <property type="entry name" value="Urease metallochaperone UreE, N-terminal domain"/>
    <property type="match status" value="1"/>
</dbReference>
<evidence type="ECO:0000256" key="4">
    <source>
        <dbReference type="ARBA" id="ARBA00023186"/>
    </source>
</evidence>
<dbReference type="eggNOG" id="COG2371">
    <property type="taxonomic scope" value="Bacteria"/>
</dbReference>
<dbReference type="STRING" id="329726.AM1_0875"/>
<feature type="domain" description="UreE urease accessory N-terminal" evidence="6">
    <location>
        <begin position="2"/>
        <end position="67"/>
    </location>
</feature>
<dbReference type="KEGG" id="amr:AM1_0875"/>
<dbReference type="InterPro" id="IPR036118">
    <property type="entry name" value="UreE_N_sf"/>
</dbReference>
<proteinExistence type="inferred from homology"/>
<dbReference type="Pfam" id="PF05194">
    <property type="entry name" value="UreE_C"/>
    <property type="match status" value="1"/>
</dbReference>
<dbReference type="HOGENOM" id="CLU_093757_2_0_3"/>
<protein>
    <recommendedName>
        <fullName evidence="5">Urease accessory protein UreE</fullName>
    </recommendedName>
</protein>
<dbReference type="Proteomes" id="UP000000268">
    <property type="component" value="Chromosome"/>
</dbReference>
<dbReference type="GO" id="GO:0005737">
    <property type="term" value="C:cytoplasm"/>
    <property type="evidence" value="ECO:0007669"/>
    <property type="project" value="UniProtKB-SubCell"/>
</dbReference>
<comment type="function">
    <text evidence="5">Involved in urease metallocenter assembly. Binds nickel. Probably functions as a nickel donor during metallocenter assembly.</text>
</comment>
<evidence type="ECO:0000313" key="7">
    <source>
        <dbReference type="EMBL" id="ABW25917.1"/>
    </source>
</evidence>
<accession>B0BYN2</accession>
<keyword evidence="8" id="KW-1185">Reference proteome</keyword>
<dbReference type="InterPro" id="IPR004029">
    <property type="entry name" value="UreE_N"/>
</dbReference>
<keyword evidence="4 5" id="KW-0143">Chaperone</keyword>
<dbReference type="Pfam" id="PF02814">
    <property type="entry name" value="UreE_N"/>
    <property type="match status" value="1"/>
</dbReference>
<dbReference type="GO" id="GO:0006457">
    <property type="term" value="P:protein folding"/>
    <property type="evidence" value="ECO:0007669"/>
    <property type="project" value="InterPro"/>
</dbReference>
<dbReference type="GO" id="GO:0019627">
    <property type="term" value="P:urea metabolic process"/>
    <property type="evidence" value="ECO:0007669"/>
    <property type="project" value="InterPro"/>
</dbReference>
<dbReference type="EMBL" id="CP000828">
    <property type="protein sequence ID" value="ABW25917.1"/>
    <property type="molecule type" value="Genomic_DNA"/>
</dbReference>
<dbReference type="AlphaFoldDB" id="B0BYN2"/>
<evidence type="ECO:0000259" key="6">
    <source>
        <dbReference type="SMART" id="SM00988"/>
    </source>
</evidence>
<name>B0BYN2_ACAM1</name>
<dbReference type="CDD" id="cd00571">
    <property type="entry name" value="UreE"/>
    <property type="match status" value="1"/>
</dbReference>
<dbReference type="InterPro" id="IPR012406">
    <property type="entry name" value="UreE"/>
</dbReference>
<evidence type="ECO:0000256" key="5">
    <source>
        <dbReference type="HAMAP-Rule" id="MF_00822"/>
    </source>
</evidence>
<reference evidence="7 8" key="1">
    <citation type="journal article" date="2008" name="Proc. Natl. Acad. Sci. U.S.A.">
        <title>Niche adaptation and genome expansion in the chlorophyll d-producing cyanobacterium Acaryochloris marina.</title>
        <authorList>
            <person name="Swingley W.D."/>
            <person name="Chen M."/>
            <person name="Cheung P.C."/>
            <person name="Conrad A.L."/>
            <person name="Dejesa L.C."/>
            <person name="Hao J."/>
            <person name="Honchak B.M."/>
            <person name="Karbach L.E."/>
            <person name="Kurdoglu A."/>
            <person name="Lahiri S."/>
            <person name="Mastrian S.D."/>
            <person name="Miyashita H."/>
            <person name="Page L."/>
            <person name="Ramakrishna P."/>
            <person name="Satoh S."/>
            <person name="Sattley W.M."/>
            <person name="Shimada Y."/>
            <person name="Taylor H.L."/>
            <person name="Tomo T."/>
            <person name="Tsuchiya T."/>
            <person name="Wang Z.T."/>
            <person name="Raymond J."/>
            <person name="Mimuro M."/>
            <person name="Blankenship R.E."/>
            <person name="Touchman J.W."/>
        </authorList>
    </citation>
    <scope>NUCLEOTIDE SEQUENCE [LARGE SCALE GENOMIC DNA]</scope>
    <source>
        <strain evidence="8">MBIC 11017</strain>
    </source>
</reference>
<dbReference type="RefSeq" id="WP_012161490.1">
    <property type="nucleotide sequence ID" value="NC_009925.1"/>
</dbReference>
<dbReference type="HAMAP" id="MF_00822">
    <property type="entry name" value="UreE"/>
    <property type="match status" value="1"/>
</dbReference>
<dbReference type="SUPFAM" id="SSF69737">
    <property type="entry name" value="Urease metallochaperone UreE, C-terminal domain"/>
    <property type="match status" value="1"/>
</dbReference>
<dbReference type="GO" id="GO:0065003">
    <property type="term" value="P:protein-containing complex assembly"/>
    <property type="evidence" value="ECO:0007669"/>
    <property type="project" value="InterPro"/>
</dbReference>
<dbReference type="SMART" id="SM00988">
    <property type="entry name" value="UreE_N"/>
    <property type="match status" value="1"/>
</dbReference>
<comment type="subcellular location">
    <subcellularLocation>
        <location evidence="1 5">Cytoplasm</location>
    </subcellularLocation>
</comment>
<dbReference type="Gene3D" id="2.60.260.20">
    <property type="entry name" value="Urease metallochaperone UreE, N-terminal domain"/>
    <property type="match status" value="1"/>
</dbReference>
<evidence type="ECO:0000256" key="2">
    <source>
        <dbReference type="ARBA" id="ARBA00022490"/>
    </source>
</evidence>
<dbReference type="GO" id="GO:0051082">
    <property type="term" value="F:unfolded protein binding"/>
    <property type="evidence" value="ECO:0007669"/>
    <property type="project" value="UniProtKB-UniRule"/>
</dbReference>